<evidence type="ECO:0000313" key="3">
    <source>
        <dbReference type="Proteomes" id="UP000199690"/>
    </source>
</evidence>
<organism evidence="1 4">
    <name type="scientific">Saccharopolyspora kobensis</name>
    <dbReference type="NCBI Taxonomy" id="146035"/>
    <lineage>
        <taxon>Bacteria</taxon>
        <taxon>Bacillati</taxon>
        <taxon>Actinomycetota</taxon>
        <taxon>Actinomycetes</taxon>
        <taxon>Pseudonocardiales</taxon>
        <taxon>Pseudonocardiaceae</taxon>
        <taxon>Saccharopolyspora</taxon>
    </lineage>
</organism>
<sequence length="231" mass="26005">MCTISMPPEVDRTARQTLLRHGGTADTQHANTWKFPPDSLDAAATELAENGYQFRVDCEPSPEIKGTQEGAAYLCLISEDVLDDLDPAGPQLAYADDGNILANSELISIIEPAVDGIRWSRHTRDDFWRLSQAHTIPEPIKIRTLFRKWPRPGGSWVISHDGREFITKPSIQFLARHGAGWTTEYQYREQTYKRPPLLLWGGHVISILESHGVQFADAPVYYLKETTETSS</sequence>
<evidence type="ECO:0000313" key="4">
    <source>
        <dbReference type="Proteomes" id="UP000236729"/>
    </source>
</evidence>
<dbReference type="Proteomes" id="UP000199690">
    <property type="component" value="Unassembled WGS sequence"/>
</dbReference>
<accession>A0A1H6APC0</accession>
<dbReference type="EMBL" id="FNVB01000003">
    <property type="protein sequence ID" value="SEG50024.1"/>
    <property type="molecule type" value="Genomic_DNA"/>
</dbReference>
<evidence type="ECO:0000313" key="1">
    <source>
        <dbReference type="EMBL" id="SEG50024.1"/>
    </source>
</evidence>
<reference evidence="3 4" key="2">
    <citation type="submission" date="2016-10" db="EMBL/GenBank/DDBJ databases">
        <authorList>
            <person name="Varghese N."/>
            <person name="Submissions S."/>
        </authorList>
    </citation>
    <scope>NUCLEOTIDE SEQUENCE [LARGE SCALE GENOMIC DNA]</scope>
    <source>
        <strain evidence="4">ATCC 20501</strain>
        <strain evidence="2 3">CGMCC 4.3529</strain>
    </source>
</reference>
<gene>
    <name evidence="1" type="ORF">SAMN02982929_02407</name>
    <name evidence="2" type="ORF">SAMN05216506_11415</name>
</gene>
<name>A0A1H6APC0_9PSEU</name>
<keyword evidence="3" id="KW-1185">Reference proteome</keyword>
<evidence type="ECO:0000313" key="2">
    <source>
        <dbReference type="EMBL" id="SFE75456.1"/>
    </source>
</evidence>
<reference evidence="1" key="1">
    <citation type="submission" date="2016-10" db="EMBL/GenBank/DDBJ databases">
        <authorList>
            <person name="de Groot N.N."/>
        </authorList>
    </citation>
    <scope>NUCLEOTIDE SEQUENCE [LARGE SCALE GENOMIC DNA]</scope>
    <source>
        <strain evidence="1">ATCC 20501</strain>
    </source>
</reference>
<accession>A0A1I2D4J9</accession>
<dbReference type="EMBL" id="FOME01000014">
    <property type="protein sequence ID" value="SFE75456.1"/>
    <property type="molecule type" value="Genomic_DNA"/>
</dbReference>
<proteinExistence type="predicted"/>
<dbReference type="AlphaFoldDB" id="A0A1H6APC0"/>
<dbReference type="Proteomes" id="UP000236729">
    <property type="component" value="Unassembled WGS sequence"/>
</dbReference>
<protein>
    <submittedName>
        <fullName evidence="1">Uncharacterized protein</fullName>
    </submittedName>
</protein>